<dbReference type="Proteomes" id="UP000234323">
    <property type="component" value="Unassembled WGS sequence"/>
</dbReference>
<protein>
    <submittedName>
        <fullName evidence="2">Uncharacterized protein</fullName>
    </submittedName>
</protein>
<gene>
    <name evidence="2" type="ORF">RhiirA4_463815</name>
</gene>
<feature type="compositionally biased region" description="Low complexity" evidence="1">
    <location>
        <begin position="147"/>
        <end position="169"/>
    </location>
</feature>
<feature type="region of interest" description="Disordered" evidence="1">
    <location>
        <begin position="139"/>
        <end position="171"/>
    </location>
</feature>
<evidence type="ECO:0000313" key="2">
    <source>
        <dbReference type="EMBL" id="PKY48260.1"/>
    </source>
</evidence>
<name>A0A2I1GNS7_9GLOM</name>
<evidence type="ECO:0000313" key="3">
    <source>
        <dbReference type="Proteomes" id="UP000234323"/>
    </source>
</evidence>
<reference evidence="2 3" key="1">
    <citation type="submission" date="2015-10" db="EMBL/GenBank/DDBJ databases">
        <title>Genome analyses suggest a sexual origin of heterokaryosis in a supposedly ancient asexual fungus.</title>
        <authorList>
            <person name="Ropars J."/>
            <person name="Sedzielewska K."/>
            <person name="Noel J."/>
            <person name="Charron P."/>
            <person name="Farinelli L."/>
            <person name="Marton T."/>
            <person name="Kruger M."/>
            <person name="Pelin A."/>
            <person name="Brachmann A."/>
            <person name="Corradi N."/>
        </authorList>
    </citation>
    <scope>NUCLEOTIDE SEQUENCE [LARGE SCALE GENOMIC DNA]</scope>
    <source>
        <strain evidence="2 3">A4</strain>
    </source>
</reference>
<sequence length="224" mass="25923">MEPPPLHIPDNNEYPESINNIYSIEFSQPVTDKSQNNPCNCNSCLSLYVNNNNNNTFTTNNFNTVANPPLIQQFINDANERSSPIFIPKEEQRIIGNEQQLQPIPDISTDTTVNYTELFKIEISGGVEIVVRKKSSQNLNYHNSESQQQQQQQHQHQQQQQQQQHQHQQITSNLTNRVGRIQNRMHPYQMPIEHNSCPRTYADLTPQINQQGNISDINQNYVNQ</sequence>
<dbReference type="VEuPathDB" id="FungiDB:FUN_010239"/>
<accession>A0A2I1GNS7</accession>
<dbReference type="VEuPathDB" id="FungiDB:RhiirA1_493409"/>
<comment type="caution">
    <text evidence="2">The sequence shown here is derived from an EMBL/GenBank/DDBJ whole genome shotgun (WGS) entry which is preliminary data.</text>
</comment>
<evidence type="ECO:0000256" key="1">
    <source>
        <dbReference type="SAM" id="MobiDB-lite"/>
    </source>
</evidence>
<keyword evidence="3" id="KW-1185">Reference proteome</keyword>
<dbReference type="OrthoDB" id="2398904at2759"/>
<organism evidence="2 3">
    <name type="scientific">Rhizophagus irregularis</name>
    <dbReference type="NCBI Taxonomy" id="588596"/>
    <lineage>
        <taxon>Eukaryota</taxon>
        <taxon>Fungi</taxon>
        <taxon>Fungi incertae sedis</taxon>
        <taxon>Mucoromycota</taxon>
        <taxon>Glomeromycotina</taxon>
        <taxon>Glomeromycetes</taxon>
        <taxon>Glomerales</taxon>
        <taxon>Glomeraceae</taxon>
        <taxon>Rhizophagus</taxon>
    </lineage>
</organism>
<dbReference type="EMBL" id="LLXI01000623">
    <property type="protein sequence ID" value="PKY48260.1"/>
    <property type="molecule type" value="Genomic_DNA"/>
</dbReference>
<proteinExistence type="predicted"/>
<dbReference type="VEuPathDB" id="FungiDB:RhiirFUN_015565"/>
<dbReference type="AlphaFoldDB" id="A0A2I1GNS7"/>